<dbReference type="GO" id="GO:0006355">
    <property type="term" value="P:regulation of DNA-templated transcription"/>
    <property type="evidence" value="ECO:0007669"/>
    <property type="project" value="InterPro"/>
</dbReference>
<comment type="caution">
    <text evidence="5">The sequence shown here is derived from an EMBL/GenBank/DDBJ whole genome shotgun (WGS) entry which is preliminary data.</text>
</comment>
<dbReference type="PANTHER" id="PTHR44688">
    <property type="entry name" value="DNA-BINDING TRANSCRIPTIONAL ACTIVATOR DEVR_DOSR"/>
    <property type="match status" value="1"/>
</dbReference>
<dbReference type="SUPFAM" id="SSF46894">
    <property type="entry name" value="C-terminal effector domain of the bipartite response regulators"/>
    <property type="match status" value="1"/>
</dbReference>
<accession>A0A1Q9HQK0</accession>
<reference evidence="5 6" key="1">
    <citation type="submission" date="2016-09" db="EMBL/GenBank/DDBJ databases">
        <title>Genomic Taxonomy of the Vibrionaceae.</title>
        <authorList>
            <person name="Gonzalez-Castillo A."/>
            <person name="Gomez-Gil B."/>
            <person name="Enciso-Ibarra K."/>
        </authorList>
    </citation>
    <scope>NUCLEOTIDE SEQUENCE [LARGE SCALE GENOMIC DNA]</scope>
    <source>
        <strain evidence="5 6">CAIM 703</strain>
    </source>
</reference>
<evidence type="ECO:0000256" key="3">
    <source>
        <dbReference type="ARBA" id="ARBA00023163"/>
    </source>
</evidence>
<dbReference type="Pfam" id="PF00196">
    <property type="entry name" value="GerE"/>
    <property type="match status" value="1"/>
</dbReference>
<dbReference type="InterPro" id="IPR016032">
    <property type="entry name" value="Sig_transdc_resp-reg_C-effctor"/>
</dbReference>
<dbReference type="EMBL" id="MJMJ01000001">
    <property type="protein sequence ID" value="OLQ93154.1"/>
    <property type="molecule type" value="Genomic_DNA"/>
</dbReference>
<dbReference type="InterPro" id="IPR049151">
    <property type="entry name" value="CsgD-like_REC"/>
</dbReference>
<dbReference type="InterPro" id="IPR000792">
    <property type="entry name" value="Tscrpt_reg_LuxR_C"/>
</dbReference>
<dbReference type="PRINTS" id="PR00038">
    <property type="entry name" value="HTHLUXR"/>
</dbReference>
<dbReference type="RefSeq" id="WP_075705794.1">
    <property type="nucleotide sequence ID" value="NZ_MJMJ01000001.1"/>
</dbReference>
<name>A0A1Q9HQK0_9VIBR</name>
<evidence type="ECO:0000313" key="5">
    <source>
        <dbReference type="EMBL" id="OLQ93154.1"/>
    </source>
</evidence>
<organism evidence="5 6">
    <name type="scientific">Vibrio panuliri</name>
    <dbReference type="NCBI Taxonomy" id="1381081"/>
    <lineage>
        <taxon>Bacteria</taxon>
        <taxon>Pseudomonadati</taxon>
        <taxon>Pseudomonadota</taxon>
        <taxon>Gammaproteobacteria</taxon>
        <taxon>Vibrionales</taxon>
        <taxon>Vibrionaceae</taxon>
        <taxon>Vibrio</taxon>
    </lineage>
</organism>
<evidence type="ECO:0000313" key="6">
    <source>
        <dbReference type="Proteomes" id="UP000186313"/>
    </source>
</evidence>
<evidence type="ECO:0000256" key="2">
    <source>
        <dbReference type="ARBA" id="ARBA00023125"/>
    </source>
</evidence>
<dbReference type="Pfam" id="PF21155">
    <property type="entry name" value="VpsT-like_REC"/>
    <property type="match status" value="1"/>
</dbReference>
<dbReference type="AlphaFoldDB" id="A0A1Q9HQK0"/>
<dbReference type="SMART" id="SM00421">
    <property type="entry name" value="HTH_LUXR"/>
    <property type="match status" value="1"/>
</dbReference>
<feature type="domain" description="HTH luxR-type" evidence="4">
    <location>
        <begin position="143"/>
        <end position="208"/>
    </location>
</feature>
<proteinExistence type="predicted"/>
<protein>
    <submittedName>
        <fullName evidence="5">Helix-turn-helix transcriptional regulator</fullName>
    </submittedName>
</protein>
<dbReference type="Gene3D" id="3.40.50.2300">
    <property type="match status" value="1"/>
</dbReference>
<dbReference type="STRING" id="1381081.BIY22_01290"/>
<dbReference type="Proteomes" id="UP000186313">
    <property type="component" value="Unassembled WGS sequence"/>
</dbReference>
<dbReference type="Gene3D" id="1.10.10.10">
    <property type="entry name" value="Winged helix-like DNA-binding domain superfamily/Winged helix DNA-binding domain"/>
    <property type="match status" value="1"/>
</dbReference>
<dbReference type="CDD" id="cd06170">
    <property type="entry name" value="LuxR_C_like"/>
    <property type="match status" value="1"/>
</dbReference>
<dbReference type="InterPro" id="IPR036388">
    <property type="entry name" value="WH-like_DNA-bd_sf"/>
</dbReference>
<evidence type="ECO:0000259" key="4">
    <source>
        <dbReference type="PROSITE" id="PS50043"/>
    </source>
</evidence>
<dbReference type="GO" id="GO:0003677">
    <property type="term" value="F:DNA binding"/>
    <property type="evidence" value="ECO:0007669"/>
    <property type="project" value="UniProtKB-KW"/>
</dbReference>
<gene>
    <name evidence="5" type="ORF">BIY22_01290</name>
</gene>
<sequence length="215" mass="24817">MATKHVVILSEKSLQTSLMEQQLTEQLDIKLDIVTADQLNDIASQHTINLILIDFEQLQFMIANNTLPNFDLLKLDILIYNMPSESMQCDIIYWQSLRGILLSCAPIDHLHKSVGYVLNGGLWLPRKCLESLVMLRRNPNLTRCQLYKNLTTRERQILDHVASGKSNKQIANSLYLSESTVKSHVYKIFKKLDVHKRRDAMHITKAVHNNQPRLE</sequence>
<evidence type="ECO:0000256" key="1">
    <source>
        <dbReference type="ARBA" id="ARBA00023015"/>
    </source>
</evidence>
<keyword evidence="3" id="KW-0804">Transcription</keyword>
<dbReference type="PROSITE" id="PS50043">
    <property type="entry name" value="HTH_LUXR_2"/>
    <property type="match status" value="1"/>
</dbReference>
<keyword evidence="1" id="KW-0805">Transcription regulation</keyword>
<dbReference type="PANTHER" id="PTHR44688:SF16">
    <property type="entry name" value="DNA-BINDING TRANSCRIPTIONAL ACTIVATOR DEVR_DOSR"/>
    <property type="match status" value="1"/>
</dbReference>
<keyword evidence="2" id="KW-0238">DNA-binding</keyword>
<dbReference type="OrthoDB" id="561214at2"/>